<dbReference type="Pfam" id="PF05725">
    <property type="entry name" value="FNIP"/>
    <property type="match status" value="4"/>
</dbReference>
<feature type="region of interest" description="Disordered" evidence="2">
    <location>
        <begin position="335"/>
        <end position="354"/>
    </location>
</feature>
<evidence type="ECO:0000256" key="2">
    <source>
        <dbReference type="SAM" id="MobiDB-lite"/>
    </source>
</evidence>
<name>A0A8J4PWT1_9MYCE</name>
<organism evidence="3 4">
    <name type="scientific">Polysphondylium violaceum</name>
    <dbReference type="NCBI Taxonomy" id="133409"/>
    <lineage>
        <taxon>Eukaryota</taxon>
        <taxon>Amoebozoa</taxon>
        <taxon>Evosea</taxon>
        <taxon>Eumycetozoa</taxon>
        <taxon>Dictyostelia</taxon>
        <taxon>Dictyosteliales</taxon>
        <taxon>Dictyosteliaceae</taxon>
        <taxon>Polysphondylium</taxon>
    </lineage>
</organism>
<keyword evidence="1" id="KW-0677">Repeat</keyword>
<evidence type="ECO:0000313" key="4">
    <source>
        <dbReference type="Proteomes" id="UP000695562"/>
    </source>
</evidence>
<dbReference type="EMBL" id="AJWJ01000136">
    <property type="protein sequence ID" value="KAF2074645.1"/>
    <property type="molecule type" value="Genomic_DNA"/>
</dbReference>
<dbReference type="PANTHER" id="PTHR32134">
    <property type="entry name" value="FNIP REPEAT-CONTAINING PROTEIN"/>
    <property type="match status" value="1"/>
</dbReference>
<dbReference type="InterPro" id="IPR051251">
    <property type="entry name" value="STK_FNIP-Repeat"/>
</dbReference>
<evidence type="ECO:0000313" key="3">
    <source>
        <dbReference type="EMBL" id="KAF2074645.1"/>
    </source>
</evidence>
<sequence length="888" mass="102236">MTLIHIDEKWPVKEPLHIIGFEYGGPYKVPLSLPKTVKHLKIKKTNFFDFINLPDNIVYLKMYTHDWVNSYHFIPKSVKMLKIKINKQYKGEIKAINIPSSLESLYIDQSLAHHVKIIAKENYYGEAKLKSQLKRLIISTNQDIFFSPNSLPTSLEELSLNSYTLSAFRDQIIPPSVKILKVSSHSKLIENNLPLNTTSLRLTCHYDFNFEDGEQTKNIVDLDLSCKSFRAKNLTSVRKLTINDYCLRENSIQSIYPFVEHLTINGFVYPAFKIPDTVKTIVFTEHVRPDLIIPNSVETLIQKAKYSISLPQVSNVKELTIGYYSNKKLLLLNKSDNNNNNNSSSNRNIHSNQNNNNIISNNNIYNSDNKFLFIWRMKYLKSKILDSLVNPSGKLDQTPIVFRNDSTLKYIYDLKQLNGLKKQKPDQTIRYRFSSQILATNKIPVNIIKLAEQPLYIYTGDKRPIPPKTEILVWKINSIVPMSFIPNGIVSIYFGSDFNQIILKDSIPNSVLSIYFGQNFDQDLKHICFPSNLQYLYFSDSFDKKIRPERIPSTLKHIGFKKIQDKPRQSLYHLNQTTIDHLYLQDCEDIDVPQNIKYLKLAENHSLIRVPKSNIKCVTYSSGRIFLEDSERNQSGKGPPQSKEKIHEKVNPKILLSLTIDDNHFIQPHLFDSLNIISMKFEEYNQILLPGCIPNTVQVVNFSPLSNYSQPFSKGIFPESVKTIVFSGRFNQTLTDLLPRSLTELSLGTDFNQPILKDFLPNSLKCLKLGSSFKQNLTHSPLPNSLTKLSFKKFYHQDLIDWIPPSVTHFEIGEIFSDEKVLFPIEKLSKTNITKLWMGSSLQIESPSLIPANIKDIRLCECIVVEPIPTTIESLQLDFNYPINLLIQ</sequence>
<keyword evidence="4" id="KW-1185">Reference proteome</keyword>
<dbReference type="SUPFAM" id="SSF52058">
    <property type="entry name" value="L domain-like"/>
    <property type="match status" value="1"/>
</dbReference>
<dbReference type="AlphaFoldDB" id="A0A8J4PWT1"/>
<accession>A0A8J4PWT1</accession>
<evidence type="ECO:0000256" key="1">
    <source>
        <dbReference type="ARBA" id="ARBA00022737"/>
    </source>
</evidence>
<dbReference type="InterPro" id="IPR008615">
    <property type="entry name" value="FNIP"/>
</dbReference>
<reference evidence="3" key="1">
    <citation type="submission" date="2020-01" db="EMBL/GenBank/DDBJ databases">
        <title>Development of genomics and gene disruption for Polysphondylium violaceum indicates a role for the polyketide synthase stlB in stalk morphogenesis.</title>
        <authorList>
            <person name="Narita B."/>
            <person name="Kawabe Y."/>
            <person name="Kin K."/>
            <person name="Saito T."/>
            <person name="Gibbs R."/>
            <person name="Kuspa A."/>
            <person name="Muzny D."/>
            <person name="Queller D."/>
            <person name="Richards S."/>
            <person name="Strassman J."/>
            <person name="Sucgang R."/>
            <person name="Worley K."/>
            <person name="Schaap P."/>
        </authorList>
    </citation>
    <scope>NUCLEOTIDE SEQUENCE</scope>
    <source>
        <strain evidence="3">QSvi11</strain>
    </source>
</reference>
<dbReference type="PANTHER" id="PTHR32134:SF92">
    <property type="entry name" value="FNIP REPEAT-CONTAINING PROTEIN"/>
    <property type="match status" value="1"/>
</dbReference>
<comment type="caution">
    <text evidence="3">The sequence shown here is derived from an EMBL/GenBank/DDBJ whole genome shotgun (WGS) entry which is preliminary data.</text>
</comment>
<evidence type="ECO:0008006" key="5">
    <source>
        <dbReference type="Google" id="ProtNLM"/>
    </source>
</evidence>
<protein>
    <recommendedName>
        <fullName evidence="5">FNIP repeat-containing protein</fullName>
    </recommendedName>
</protein>
<proteinExistence type="predicted"/>
<gene>
    <name evidence="3" type="ORF">CYY_004040</name>
</gene>
<dbReference type="Proteomes" id="UP000695562">
    <property type="component" value="Unassembled WGS sequence"/>
</dbReference>